<dbReference type="Gene3D" id="6.10.340.10">
    <property type="match status" value="1"/>
</dbReference>
<evidence type="ECO:0000313" key="3">
    <source>
        <dbReference type="EMBL" id="KKK88521.1"/>
    </source>
</evidence>
<dbReference type="PANTHER" id="PTHR32089">
    <property type="entry name" value="METHYL-ACCEPTING CHEMOTAXIS PROTEIN MCPB"/>
    <property type="match status" value="1"/>
</dbReference>
<dbReference type="AlphaFoldDB" id="A0A0F9BVT8"/>
<evidence type="ECO:0000256" key="1">
    <source>
        <dbReference type="SAM" id="Phobius"/>
    </source>
</evidence>
<name>A0A0F9BVT8_9ZZZZ</name>
<dbReference type="PROSITE" id="PS50885">
    <property type="entry name" value="HAMP"/>
    <property type="match status" value="1"/>
</dbReference>
<comment type="caution">
    <text evidence="3">The sequence shown here is derived from an EMBL/GenBank/DDBJ whole genome shotgun (WGS) entry which is preliminary data.</text>
</comment>
<gene>
    <name evidence="3" type="ORF">LCGC14_2742340</name>
</gene>
<dbReference type="SMART" id="SM00304">
    <property type="entry name" value="HAMP"/>
    <property type="match status" value="1"/>
</dbReference>
<feature type="non-terminal residue" evidence="3">
    <location>
        <position position="424"/>
    </location>
</feature>
<organism evidence="3">
    <name type="scientific">marine sediment metagenome</name>
    <dbReference type="NCBI Taxonomy" id="412755"/>
    <lineage>
        <taxon>unclassified sequences</taxon>
        <taxon>metagenomes</taxon>
        <taxon>ecological metagenomes</taxon>
    </lineage>
</organism>
<sequence>KQTQVTHTNRKRRLKFGIKQKLLIYFLLIAIIPIVGITIYSTLSLTNSYTSDRLNQLDAIGDNKALAITNWFTERKGDCDLMTKTPTVIQLAQYAGTWGNANRTTAREQIENLFTTMIDVYGTYNEMILLNTSGHINAISIADTYSTNHYIGQLQAHKRYYTYAHAQQLDKDYSYLSDIEWNSDHTYVEVTAASVIHDESGKYVGIVVFYIDSAYINDLMHMTEGLGNSGETYLTDFNGFFLTISKFTWFVDEGLYDNLEDTIMTEKLLTAGIVQALATESNVVKSSNADYRGVAVMGSYQYLLINSEGLPWLLVAEIDVSEALKVVNDLTTISIWIVVIIAVVVAILGFIIAKRFTDPIIRLNAVAIKVAEGDLTIDKGNGKTKKGNDEIAVLTRSFVTMTNNIREIISSSQQASINVANIAT</sequence>
<protein>
    <recommendedName>
        <fullName evidence="2">HAMP domain-containing protein</fullName>
    </recommendedName>
</protein>
<proteinExistence type="predicted"/>
<reference evidence="3" key="1">
    <citation type="journal article" date="2015" name="Nature">
        <title>Complex archaea that bridge the gap between prokaryotes and eukaryotes.</title>
        <authorList>
            <person name="Spang A."/>
            <person name="Saw J.H."/>
            <person name="Jorgensen S.L."/>
            <person name="Zaremba-Niedzwiedzka K."/>
            <person name="Martijn J."/>
            <person name="Lind A.E."/>
            <person name="van Eijk R."/>
            <person name="Schleper C."/>
            <person name="Guy L."/>
            <person name="Ettema T.J."/>
        </authorList>
    </citation>
    <scope>NUCLEOTIDE SEQUENCE</scope>
</reference>
<dbReference type="InterPro" id="IPR029151">
    <property type="entry name" value="Sensor-like_sf"/>
</dbReference>
<dbReference type="GO" id="GO:0016020">
    <property type="term" value="C:membrane"/>
    <property type="evidence" value="ECO:0007669"/>
    <property type="project" value="InterPro"/>
</dbReference>
<feature type="non-terminal residue" evidence="3">
    <location>
        <position position="1"/>
    </location>
</feature>
<evidence type="ECO:0000259" key="2">
    <source>
        <dbReference type="PROSITE" id="PS50885"/>
    </source>
</evidence>
<feature type="transmembrane region" description="Helical" evidence="1">
    <location>
        <begin position="22"/>
        <end position="43"/>
    </location>
</feature>
<dbReference type="Gene3D" id="3.30.450.20">
    <property type="entry name" value="PAS domain"/>
    <property type="match status" value="1"/>
</dbReference>
<keyword evidence="1" id="KW-0812">Transmembrane</keyword>
<dbReference type="SUPFAM" id="SSF103190">
    <property type="entry name" value="Sensory domain-like"/>
    <property type="match status" value="1"/>
</dbReference>
<keyword evidence="1" id="KW-1133">Transmembrane helix</keyword>
<accession>A0A0F9BVT8</accession>
<keyword evidence="1" id="KW-0472">Membrane</keyword>
<dbReference type="EMBL" id="LAZR01049917">
    <property type="protein sequence ID" value="KKK88521.1"/>
    <property type="molecule type" value="Genomic_DNA"/>
</dbReference>
<dbReference type="CDD" id="cd06225">
    <property type="entry name" value="HAMP"/>
    <property type="match status" value="1"/>
</dbReference>
<feature type="transmembrane region" description="Helical" evidence="1">
    <location>
        <begin position="333"/>
        <end position="353"/>
    </location>
</feature>
<dbReference type="GO" id="GO:0007165">
    <property type="term" value="P:signal transduction"/>
    <property type="evidence" value="ECO:0007669"/>
    <property type="project" value="InterPro"/>
</dbReference>
<dbReference type="SUPFAM" id="SSF158472">
    <property type="entry name" value="HAMP domain-like"/>
    <property type="match status" value="1"/>
</dbReference>
<dbReference type="InterPro" id="IPR003660">
    <property type="entry name" value="HAMP_dom"/>
</dbReference>
<dbReference type="PANTHER" id="PTHR32089:SF112">
    <property type="entry name" value="LYSOZYME-LIKE PROTEIN-RELATED"/>
    <property type="match status" value="1"/>
</dbReference>
<feature type="domain" description="HAMP" evidence="2">
    <location>
        <begin position="354"/>
        <end position="410"/>
    </location>
</feature>
<dbReference type="Pfam" id="PF00672">
    <property type="entry name" value="HAMP"/>
    <property type="match status" value="1"/>
</dbReference>